<keyword evidence="3" id="KW-0443">Lipid metabolism</keyword>
<dbReference type="Pfam" id="PF13561">
    <property type="entry name" value="adh_short_C2"/>
    <property type="match status" value="1"/>
</dbReference>
<evidence type="ECO:0000259" key="4">
    <source>
        <dbReference type="SMART" id="SM00822"/>
    </source>
</evidence>
<comment type="similarity">
    <text evidence="1 3">Belongs to the short-chain dehydrogenases/reductases (SDR) family.</text>
</comment>
<dbReference type="InterPro" id="IPR057326">
    <property type="entry name" value="KR_dom"/>
</dbReference>
<dbReference type="InterPro" id="IPR020904">
    <property type="entry name" value="Sc_DH/Rdtase_CS"/>
</dbReference>
<evidence type="ECO:0000313" key="5">
    <source>
        <dbReference type="EMBL" id="MEE8659485.1"/>
    </source>
</evidence>
<proteinExistence type="inferred from homology"/>
<dbReference type="SMART" id="SM00822">
    <property type="entry name" value="PKS_KR"/>
    <property type="match status" value="1"/>
</dbReference>
<dbReference type="PRINTS" id="PR00080">
    <property type="entry name" value="SDRFAMILY"/>
</dbReference>
<comment type="function">
    <text evidence="3">Catalyzes the NADPH-dependent reduction of beta-ketoacyl-ACP substrates to beta-hydroxyacyl-ACP products, the first reductive step in the elongation cycle of fatty acid biosynthesis.</text>
</comment>
<dbReference type="PANTHER" id="PTHR42879:SF2">
    <property type="entry name" value="3-OXOACYL-[ACYL-CARRIER-PROTEIN] REDUCTASE FABG"/>
    <property type="match status" value="1"/>
</dbReference>
<keyword evidence="6" id="KW-1185">Reference proteome</keyword>
<dbReference type="NCBIfam" id="NF005559">
    <property type="entry name" value="PRK07231.1"/>
    <property type="match status" value="1"/>
</dbReference>
<dbReference type="RefSeq" id="WP_394820294.1">
    <property type="nucleotide sequence ID" value="NZ_JAWJZY010000005.1"/>
</dbReference>
<evidence type="ECO:0000256" key="2">
    <source>
        <dbReference type="ARBA" id="ARBA00023002"/>
    </source>
</evidence>
<evidence type="ECO:0000256" key="1">
    <source>
        <dbReference type="ARBA" id="ARBA00006484"/>
    </source>
</evidence>
<evidence type="ECO:0000256" key="3">
    <source>
        <dbReference type="RuleBase" id="RU366074"/>
    </source>
</evidence>
<dbReference type="EC" id="1.1.1.100" evidence="3"/>
<comment type="pathway">
    <text evidence="3">Lipid metabolism; fatty acid biosynthesis.</text>
</comment>
<dbReference type="NCBIfam" id="NF009466">
    <property type="entry name" value="PRK12826.1-2"/>
    <property type="match status" value="1"/>
</dbReference>
<feature type="domain" description="Ketoreductase" evidence="4">
    <location>
        <begin position="7"/>
        <end position="189"/>
    </location>
</feature>
<accession>A0ABU7U4U1</accession>
<dbReference type="Proteomes" id="UP001312908">
    <property type="component" value="Unassembled WGS sequence"/>
</dbReference>
<dbReference type="NCBIfam" id="TIGR01830">
    <property type="entry name" value="3oxo_ACP_reduc"/>
    <property type="match status" value="1"/>
</dbReference>
<dbReference type="InterPro" id="IPR036291">
    <property type="entry name" value="NAD(P)-bd_dom_sf"/>
</dbReference>
<comment type="catalytic activity">
    <reaction evidence="3">
        <text>a (3R)-hydroxyacyl-[ACP] + NADP(+) = a 3-oxoacyl-[ACP] + NADPH + H(+)</text>
        <dbReference type="Rhea" id="RHEA:17397"/>
        <dbReference type="Rhea" id="RHEA-COMP:9916"/>
        <dbReference type="Rhea" id="RHEA-COMP:9945"/>
        <dbReference type="ChEBI" id="CHEBI:15378"/>
        <dbReference type="ChEBI" id="CHEBI:57783"/>
        <dbReference type="ChEBI" id="CHEBI:58349"/>
        <dbReference type="ChEBI" id="CHEBI:78776"/>
        <dbReference type="ChEBI" id="CHEBI:78827"/>
        <dbReference type="EC" id="1.1.1.100"/>
    </reaction>
</comment>
<dbReference type="InterPro" id="IPR011284">
    <property type="entry name" value="3oxo_ACP_reduc"/>
</dbReference>
<organism evidence="5 6">
    <name type="scientific">Sorlinia euscelidii</name>
    <dbReference type="NCBI Taxonomy" id="3081148"/>
    <lineage>
        <taxon>Bacteria</taxon>
        <taxon>Pseudomonadati</taxon>
        <taxon>Pseudomonadota</taxon>
        <taxon>Alphaproteobacteria</taxon>
        <taxon>Acetobacterales</taxon>
        <taxon>Acetobacteraceae</taxon>
        <taxon>Sorlinia</taxon>
    </lineage>
</organism>
<dbReference type="PANTHER" id="PTHR42879">
    <property type="entry name" value="3-OXOACYL-(ACYL-CARRIER-PROTEIN) REDUCTASE"/>
    <property type="match status" value="1"/>
</dbReference>
<gene>
    <name evidence="5" type="ORF">DOFOFD_10755</name>
</gene>
<protein>
    <recommendedName>
        <fullName evidence="3">3-oxoacyl-[acyl-carrier-protein] reductase</fullName>
        <ecNumber evidence="3">1.1.1.100</ecNumber>
    </recommendedName>
</protein>
<dbReference type="InterPro" id="IPR050259">
    <property type="entry name" value="SDR"/>
</dbReference>
<dbReference type="SUPFAM" id="SSF51735">
    <property type="entry name" value="NAD(P)-binding Rossmann-fold domains"/>
    <property type="match status" value="1"/>
</dbReference>
<keyword evidence="3" id="KW-0275">Fatty acid biosynthesis</keyword>
<sequence>MFDLTNKTALVTGASGGLGAAIARALDQQGARIVLSGTRVPALKEVASTLKNQPVICAADLSNAEEADALIGRAEAEAGAPLDILINNAGLTRDGLMMVMKDEAWRQVFTVDLESPFRLCRAAVKSMIRRRTGRIINIASIVGLSGNGGQANYAAAKAGMIGMTKSLAQEIATRGVTVNVVAPGFIETAMTQALPDNQRTNLLKAIPIGRMGQPDDVASACVYLASDEASWVTGMTLSVNGGMLMP</sequence>
<keyword evidence="3" id="KW-0444">Lipid biosynthesis</keyword>
<name>A0ABU7U4U1_9PROT</name>
<keyword evidence="2 3" id="KW-0560">Oxidoreductase</keyword>
<dbReference type="CDD" id="cd05333">
    <property type="entry name" value="BKR_SDR_c"/>
    <property type="match status" value="1"/>
</dbReference>
<comment type="caution">
    <text evidence="5">The sequence shown here is derived from an EMBL/GenBank/DDBJ whole genome shotgun (WGS) entry which is preliminary data.</text>
</comment>
<dbReference type="PROSITE" id="PS00061">
    <property type="entry name" value="ADH_SHORT"/>
    <property type="match status" value="1"/>
</dbReference>
<keyword evidence="3" id="KW-0276">Fatty acid metabolism</keyword>
<dbReference type="InterPro" id="IPR002347">
    <property type="entry name" value="SDR_fam"/>
</dbReference>
<evidence type="ECO:0000313" key="6">
    <source>
        <dbReference type="Proteomes" id="UP001312908"/>
    </source>
</evidence>
<keyword evidence="3" id="KW-0521">NADP</keyword>
<reference evidence="5 6" key="1">
    <citation type="submission" date="2023-10" db="EMBL/GenBank/DDBJ databases">
        <title>Sorlinia euscelidii gen. nov., sp. nov., an acetic acid bacteria isolated from the gut of Euscelidius variegatus emitter.</title>
        <authorList>
            <person name="Michoud G."/>
            <person name="Marasco R."/>
            <person name="Seferji K."/>
            <person name="Gonella E."/>
            <person name="Garuglieri E."/>
            <person name="Alma A."/>
            <person name="Mapelli F."/>
            <person name="Borin S."/>
            <person name="Daffonchio D."/>
            <person name="Crotti E."/>
        </authorList>
    </citation>
    <scope>NUCLEOTIDE SEQUENCE [LARGE SCALE GENOMIC DNA]</scope>
    <source>
        <strain evidence="5 6">EV16P</strain>
    </source>
</reference>
<dbReference type="EMBL" id="JAWJZY010000005">
    <property type="protein sequence ID" value="MEE8659485.1"/>
    <property type="molecule type" value="Genomic_DNA"/>
</dbReference>
<dbReference type="PRINTS" id="PR00081">
    <property type="entry name" value="GDHRDH"/>
</dbReference>
<comment type="subunit">
    <text evidence="3">Homotetramer.</text>
</comment>
<dbReference type="Gene3D" id="3.40.50.720">
    <property type="entry name" value="NAD(P)-binding Rossmann-like Domain"/>
    <property type="match status" value="1"/>
</dbReference>